<dbReference type="PANTHER" id="PTHR12413">
    <property type="entry name" value="DOLICHYL GLYCOSYLTRANSFERASE"/>
    <property type="match status" value="1"/>
</dbReference>
<evidence type="ECO:0000256" key="10">
    <source>
        <dbReference type="ARBA" id="ARBA00044725"/>
    </source>
</evidence>
<gene>
    <name evidence="13" type="ORF">JI435_138720</name>
</gene>
<comment type="pathway">
    <text evidence="2 12">Protein modification; protein glycosylation.</text>
</comment>
<evidence type="ECO:0000313" key="14">
    <source>
        <dbReference type="Proteomes" id="UP000663193"/>
    </source>
</evidence>
<dbReference type="GO" id="GO:0005789">
    <property type="term" value="C:endoplasmic reticulum membrane"/>
    <property type="evidence" value="ECO:0007669"/>
    <property type="project" value="UniProtKB-SubCell"/>
</dbReference>
<proteinExistence type="inferred from homology"/>
<keyword evidence="8 12" id="KW-1133">Transmembrane helix</keyword>
<evidence type="ECO:0000256" key="4">
    <source>
        <dbReference type="ARBA" id="ARBA00022676"/>
    </source>
</evidence>
<evidence type="ECO:0000256" key="8">
    <source>
        <dbReference type="ARBA" id="ARBA00022989"/>
    </source>
</evidence>
<evidence type="ECO:0000256" key="1">
    <source>
        <dbReference type="ARBA" id="ARBA00004477"/>
    </source>
</evidence>
<evidence type="ECO:0000256" key="6">
    <source>
        <dbReference type="ARBA" id="ARBA00022692"/>
    </source>
</evidence>
<comment type="subcellular location">
    <subcellularLocation>
        <location evidence="1 12">Endoplasmic reticulum membrane</location>
        <topology evidence="1 12">Multi-pass membrane protein</topology>
    </subcellularLocation>
</comment>
<dbReference type="Pfam" id="PF03155">
    <property type="entry name" value="Alg6_Alg8"/>
    <property type="match status" value="1"/>
</dbReference>
<feature type="transmembrane region" description="Helical" evidence="12">
    <location>
        <begin position="479"/>
        <end position="505"/>
    </location>
</feature>
<comment type="function">
    <text evidence="10">Dolichyl pyrophosphate Glc1Man9GlcNAc2 alpha-1,3-glucosyltransferase that operates in the biosynthetic pathway of dolichol-linked oligosaccharides, the glycan precursors employed in protein asparagine (N)-glycosylation. The assembly of dolichol-linked oligosaccharides begins on the cytosolic side of the endoplasmic reticulum membrane and finishes in its lumen. The sequential addition of sugars to dolichol pyrophosphate produces dolichol-linked oligosaccharides containing fourteen sugars, including two GlcNAcs, nine mannoses and three glucoses. Once assembled, the oligosaccharide is transferred from the lipid to nascent proteins by oligosaccharyltransferases. In the lumen of the endoplasmic reticulum, adds the second glucose residue from dolichyl phosphate glucose (Dol-P-Glc) onto the lipid-linked oligosaccharide intermediate Glc(1)Man(9)GlcNAc(2)-PP-Dol to produce Glc(2)Man(9)GlcNAc(2)-PP-Dol.</text>
</comment>
<reference evidence="14" key="1">
    <citation type="journal article" date="2021" name="BMC Genomics">
        <title>Chromosome-level genome assembly and manually-curated proteome of model necrotroph Parastagonospora nodorum Sn15 reveals a genome-wide trove of candidate effector homologs, and redundancy of virulence-related functions within an accessory chromosome.</title>
        <authorList>
            <person name="Bertazzoni S."/>
            <person name="Jones D.A.B."/>
            <person name="Phan H.T."/>
            <person name="Tan K.-C."/>
            <person name="Hane J.K."/>
        </authorList>
    </citation>
    <scope>NUCLEOTIDE SEQUENCE [LARGE SCALE GENOMIC DNA]</scope>
    <source>
        <strain evidence="14">SN15 / ATCC MYA-4574 / FGSC 10173)</strain>
    </source>
</reference>
<evidence type="ECO:0000313" key="13">
    <source>
        <dbReference type="EMBL" id="QRD04015.1"/>
    </source>
</evidence>
<dbReference type="Proteomes" id="UP000663193">
    <property type="component" value="Chromosome 16"/>
</dbReference>
<dbReference type="AlphaFoldDB" id="A0A7U2FIT7"/>
<comment type="similarity">
    <text evidence="3 12">Belongs to the ALG6/ALG8 glucosyltransferase family.</text>
</comment>
<protein>
    <recommendedName>
        <fullName evidence="12">Alpha-1,3-glucosyltransferase</fullName>
        <ecNumber evidence="12">2.4.1.-</ecNumber>
    </recommendedName>
</protein>
<feature type="non-terminal residue" evidence="13">
    <location>
        <position position="1"/>
    </location>
</feature>
<keyword evidence="4 12" id="KW-0328">Glycosyltransferase</keyword>
<evidence type="ECO:0000256" key="9">
    <source>
        <dbReference type="ARBA" id="ARBA00023136"/>
    </source>
</evidence>
<keyword evidence="14" id="KW-1185">Reference proteome</keyword>
<feature type="transmembrane region" description="Helical" evidence="12">
    <location>
        <begin position="348"/>
        <end position="365"/>
    </location>
</feature>
<feature type="transmembrane region" description="Helical" evidence="12">
    <location>
        <begin position="136"/>
        <end position="156"/>
    </location>
</feature>
<dbReference type="UniPathway" id="UPA00378"/>
<evidence type="ECO:0000256" key="5">
    <source>
        <dbReference type="ARBA" id="ARBA00022679"/>
    </source>
</evidence>
<sequence>AIDAIMSELFPSIAQCAIVATALKILLFPAYKSTDFEVHRNWLALTHSLPVKEWYYEKTSEWTLDYPPFFAYFEWLMSQAASYVHPALLRVKALDYDSWQTVYFQRTTVIVTELVLVYALHLYVKTSKSKTTAHAAALSVLLSPGLLIIDHIHFQYNGFMYGVLVLSMVLARNKSTLLVSGLLFAILLCFKHIHLYLAPAYFVYLLRAYCLGQRQSFPFFNIQFFNCIKLGTGIVAIFAGAFGPFAAWGQTEQVFRRLFPFSRGLCHAYWAPNVWAMYSFVDRVLIYVAPRLGLKIDPEAVNSVTRGLVGDTSFAVLPDVVPLTCFLLTLGAQIPVLLRLLYKPTWEAFVGAVTLCGYASFLFGWHVHEKAILLVIIPFSLIALHDRRFFGAFRPLAVAGHVSLFPLLFTAAEFPIKTVYTIFWLVLFLLAFDRLAPPSPQPRIFLLDRFSFIYIALSIPLIAYCSLVHGLIFGSRLEFLPLMFTSSYSAIGVVGSWVGFLFVYFDS</sequence>
<feature type="transmembrane region" description="Helical" evidence="12">
    <location>
        <begin position="103"/>
        <end position="124"/>
    </location>
</feature>
<comment type="catalytic activity">
    <reaction evidence="11">
        <text>an alpha-D-Glc-(1-&gt;3)-alpha-D-Man-(1-&gt;2)-alpha-D-Man-(1-&gt;2)-alpha-D-Man-(1-&gt;3)-[alpha-D-Man-(1-&gt;2)-alpha-D-Man-(1-&gt;3)-[alpha-D-Man-(1-&gt;2)-alpha-D-Man-(1-&gt;6)]-alpha-D-Man-(1-&gt;6)]-beta-D-Man-(1-&gt;4)-beta-D-GlcNAc-(1-&gt;4)-alpha-D-GlcNAc-diphospho-di-trans,poly-cis-dolichol + a di-trans,poly-cis-dolichyl beta-D-glucosyl phosphate = an alpha-D-Glc-(1-&gt;3)-alpha-D-Glc-(1-&gt;3)-alpha-D-Man-(1-&gt;2)-alpha-D-Man-(1-&gt;2)-alpha-D-Man-(1-&gt;3)-[alpha-D-Man-(1-&gt;2)-alpha-D-Man-(1-&gt;3)-[alpha-D-Man-(1-&gt;2)-alpha-D-Man-(1-&gt;6)]-alpha-D-Man-(1-&gt;6)]-beta-D-Man-(1-&gt;4)-beta-D-GlcNAc-(1-&gt;4)-alpha-D-GlcNAc-diphospho-di-trans,poly-cis-dolichol + a di-trans,poly-cis-dolichyl phosphate + H(+)</text>
        <dbReference type="Rhea" id="RHEA:31307"/>
        <dbReference type="Rhea" id="RHEA-COMP:19498"/>
        <dbReference type="Rhea" id="RHEA-COMP:19502"/>
        <dbReference type="Rhea" id="RHEA-COMP:19521"/>
        <dbReference type="Rhea" id="RHEA-COMP:19522"/>
        <dbReference type="ChEBI" id="CHEBI:15378"/>
        <dbReference type="ChEBI" id="CHEBI:57525"/>
        <dbReference type="ChEBI" id="CHEBI:57683"/>
        <dbReference type="ChEBI" id="CHEBI:132521"/>
        <dbReference type="ChEBI" id="CHEBI:132522"/>
        <dbReference type="EC" id="2.4.1.265"/>
    </reaction>
    <physiologicalReaction direction="left-to-right" evidence="11">
        <dbReference type="Rhea" id="RHEA:31308"/>
    </physiologicalReaction>
</comment>
<keyword evidence="9 12" id="KW-0472">Membrane</keyword>
<evidence type="ECO:0000256" key="2">
    <source>
        <dbReference type="ARBA" id="ARBA00004922"/>
    </source>
</evidence>
<feature type="transmembrane region" description="Helical" evidence="12">
    <location>
        <begin position="452"/>
        <end position="472"/>
    </location>
</feature>
<name>A0A7U2FIT7_PHANO</name>
<dbReference type="EC" id="2.4.1.-" evidence="12"/>
<feature type="transmembrane region" description="Helical" evidence="12">
    <location>
        <begin position="402"/>
        <end position="432"/>
    </location>
</feature>
<feature type="transmembrane region" description="Helical" evidence="12">
    <location>
        <begin position="176"/>
        <end position="206"/>
    </location>
</feature>
<dbReference type="PANTHER" id="PTHR12413:SF2">
    <property type="entry name" value="DOLICHYL PYROPHOSPHATE GLC1MAN9GLCNAC2 ALPHA-1,3-GLUCOSYLTRANSFERASE-RELATED"/>
    <property type="match status" value="1"/>
</dbReference>
<evidence type="ECO:0000256" key="11">
    <source>
        <dbReference type="ARBA" id="ARBA00047346"/>
    </source>
</evidence>
<keyword evidence="7 12" id="KW-0256">Endoplasmic reticulum</keyword>
<keyword evidence="6 12" id="KW-0812">Transmembrane</keyword>
<feature type="transmembrane region" description="Helical" evidence="12">
    <location>
        <begin position="227"/>
        <end position="248"/>
    </location>
</feature>
<dbReference type="OrthoDB" id="1689333at2759"/>
<feature type="transmembrane region" description="Helical" evidence="12">
    <location>
        <begin position="12"/>
        <end position="31"/>
    </location>
</feature>
<feature type="transmembrane region" description="Helical" evidence="12">
    <location>
        <begin position="320"/>
        <end position="341"/>
    </location>
</feature>
<dbReference type="GO" id="GO:0042283">
    <property type="term" value="F:dolichyl pyrophosphate Glc1Man9GlcNAc2 alpha-1,3-glucosyltransferase activity"/>
    <property type="evidence" value="ECO:0007669"/>
    <property type="project" value="UniProtKB-EC"/>
</dbReference>
<dbReference type="VEuPathDB" id="FungiDB:JI435_138720"/>
<keyword evidence="5 12" id="KW-0808">Transferase</keyword>
<evidence type="ECO:0000256" key="7">
    <source>
        <dbReference type="ARBA" id="ARBA00022824"/>
    </source>
</evidence>
<dbReference type="EMBL" id="CP069038">
    <property type="protein sequence ID" value="QRD04015.1"/>
    <property type="molecule type" value="Genomic_DNA"/>
</dbReference>
<dbReference type="InterPro" id="IPR004856">
    <property type="entry name" value="Glyco_trans_ALG6/ALG8"/>
</dbReference>
<evidence type="ECO:0000256" key="3">
    <source>
        <dbReference type="ARBA" id="ARBA00008715"/>
    </source>
</evidence>
<organism evidence="13 14">
    <name type="scientific">Phaeosphaeria nodorum (strain SN15 / ATCC MYA-4574 / FGSC 10173)</name>
    <name type="common">Glume blotch fungus</name>
    <name type="synonym">Parastagonospora nodorum</name>
    <dbReference type="NCBI Taxonomy" id="321614"/>
    <lineage>
        <taxon>Eukaryota</taxon>
        <taxon>Fungi</taxon>
        <taxon>Dikarya</taxon>
        <taxon>Ascomycota</taxon>
        <taxon>Pezizomycotina</taxon>
        <taxon>Dothideomycetes</taxon>
        <taxon>Pleosporomycetidae</taxon>
        <taxon>Pleosporales</taxon>
        <taxon>Pleosporineae</taxon>
        <taxon>Phaeosphaeriaceae</taxon>
        <taxon>Parastagonospora</taxon>
    </lineage>
</organism>
<accession>A0A7U2FIT7</accession>
<evidence type="ECO:0000256" key="12">
    <source>
        <dbReference type="RuleBase" id="RU363110"/>
    </source>
</evidence>